<dbReference type="Proteomes" id="UP000389128">
    <property type="component" value="Unassembled WGS sequence"/>
</dbReference>
<name>A0A6C2CCS7_9RHOO</name>
<evidence type="ECO:0000313" key="1">
    <source>
        <dbReference type="EMBL" id="TYC51774.1"/>
    </source>
</evidence>
<organism evidence="1 2">
    <name type="scientific">Zoogloea oleivorans</name>
    <dbReference type="NCBI Taxonomy" id="1552750"/>
    <lineage>
        <taxon>Bacteria</taxon>
        <taxon>Pseudomonadati</taxon>
        <taxon>Pseudomonadota</taxon>
        <taxon>Betaproteobacteria</taxon>
        <taxon>Rhodocyclales</taxon>
        <taxon>Zoogloeaceae</taxon>
        <taxon>Zoogloea</taxon>
    </lineage>
</organism>
<accession>A0A6C2CCS7</accession>
<dbReference type="RefSeq" id="WP_148581539.1">
    <property type="nucleotide sequence ID" value="NZ_SDKK01000038.1"/>
</dbReference>
<dbReference type="AlphaFoldDB" id="A0A6C2CCS7"/>
<proteinExistence type="predicted"/>
<keyword evidence="2" id="KW-1185">Reference proteome</keyword>
<evidence type="ECO:0000313" key="2">
    <source>
        <dbReference type="Proteomes" id="UP000389128"/>
    </source>
</evidence>
<gene>
    <name evidence="1" type="ORF">ETQ85_23820</name>
</gene>
<reference evidence="1 2" key="1">
    <citation type="submission" date="2019-01" db="EMBL/GenBank/DDBJ databases">
        <title>Zoogloea oleivorans genome sequencing and assembly.</title>
        <authorList>
            <person name="Tancsics A."/>
            <person name="Farkas M."/>
            <person name="Kriszt B."/>
            <person name="Maroti G."/>
            <person name="Horvath B."/>
        </authorList>
    </citation>
    <scope>NUCLEOTIDE SEQUENCE [LARGE SCALE GENOMIC DNA]</scope>
    <source>
        <strain evidence="1 2">Buc</strain>
    </source>
</reference>
<protein>
    <submittedName>
        <fullName evidence="1">Uncharacterized protein</fullName>
    </submittedName>
</protein>
<dbReference type="OrthoDB" id="8562559at2"/>
<sequence>MILSALLANIVDAGTGVLTLAEDMDLAEFLRSRLARAEIGHLVAVMAENLADLPDARRQQFAEIDWAAWAALRGQLGKSGAPRDEALWFAIRALIPATLMWLRVYRESTPYLFDPATP</sequence>
<dbReference type="EMBL" id="SDKK01000038">
    <property type="protein sequence ID" value="TYC51774.1"/>
    <property type="molecule type" value="Genomic_DNA"/>
</dbReference>
<comment type="caution">
    <text evidence="1">The sequence shown here is derived from an EMBL/GenBank/DDBJ whole genome shotgun (WGS) entry which is preliminary data.</text>
</comment>